<feature type="compositionally biased region" description="Pro residues" evidence="1">
    <location>
        <begin position="456"/>
        <end position="465"/>
    </location>
</feature>
<gene>
    <name evidence="2" type="ORF">Tco_0770208</name>
</gene>
<feature type="region of interest" description="Disordered" evidence="1">
    <location>
        <begin position="428"/>
        <end position="483"/>
    </location>
</feature>
<evidence type="ECO:0000313" key="2">
    <source>
        <dbReference type="EMBL" id="GJS87572.1"/>
    </source>
</evidence>
<proteinExistence type="predicted"/>
<reference evidence="2" key="2">
    <citation type="submission" date="2022-01" db="EMBL/GenBank/DDBJ databases">
        <authorList>
            <person name="Yamashiro T."/>
            <person name="Shiraishi A."/>
            <person name="Satake H."/>
            <person name="Nakayama K."/>
        </authorList>
    </citation>
    <scope>NUCLEOTIDE SEQUENCE</scope>
</reference>
<feature type="compositionally biased region" description="Basic and acidic residues" evidence="1">
    <location>
        <begin position="474"/>
        <end position="483"/>
    </location>
</feature>
<keyword evidence="3" id="KW-1185">Reference proteome</keyword>
<name>A0ABQ4ZCJ7_9ASTR</name>
<evidence type="ECO:0000313" key="3">
    <source>
        <dbReference type="Proteomes" id="UP001151760"/>
    </source>
</evidence>
<evidence type="ECO:0000256" key="1">
    <source>
        <dbReference type="SAM" id="MobiDB-lite"/>
    </source>
</evidence>
<dbReference type="EMBL" id="BQNB010011208">
    <property type="protein sequence ID" value="GJS87572.1"/>
    <property type="molecule type" value="Genomic_DNA"/>
</dbReference>
<organism evidence="2 3">
    <name type="scientific">Tanacetum coccineum</name>
    <dbReference type="NCBI Taxonomy" id="301880"/>
    <lineage>
        <taxon>Eukaryota</taxon>
        <taxon>Viridiplantae</taxon>
        <taxon>Streptophyta</taxon>
        <taxon>Embryophyta</taxon>
        <taxon>Tracheophyta</taxon>
        <taxon>Spermatophyta</taxon>
        <taxon>Magnoliopsida</taxon>
        <taxon>eudicotyledons</taxon>
        <taxon>Gunneridae</taxon>
        <taxon>Pentapetalae</taxon>
        <taxon>asterids</taxon>
        <taxon>campanulids</taxon>
        <taxon>Asterales</taxon>
        <taxon>Asteraceae</taxon>
        <taxon>Asteroideae</taxon>
        <taxon>Anthemideae</taxon>
        <taxon>Anthemidinae</taxon>
        <taxon>Tanacetum</taxon>
    </lineage>
</organism>
<dbReference type="Proteomes" id="UP001151760">
    <property type="component" value="Unassembled WGS sequence"/>
</dbReference>
<protein>
    <submittedName>
        <fullName evidence="2">Uncharacterized protein</fullName>
    </submittedName>
</protein>
<accession>A0ABQ4ZCJ7</accession>
<sequence>MEEYIRLEEEKAHRHGRTFNWQTATYGKMEYCEEEDDRFTNLETEYPAIVFDDTSDAALSCEPMVSPLNNNEIDFKISFDESDDEDYMVIFDENSFSYKIFSIDNLKIGSKNENDKVNMTSSPSPEPTIGYIDDLDFFKDFENEFLAIAYNNDLKSKSDPLIEPSIWHLYHLGIRGTHGSDTRLRDMARILYTATSRGSRRYKVGWLTRDERQELFTSHTWRRLFEIRAPLLGGARRRMTWRQFILVLGLHTEEEMAEDGFGAYWQGSERVIPDKEDLKDYWMEISSDRDLLGPAPSYVFIRDPVRRLCHRIIACSSSGRGQAPEKVTGVDFFYFRSMDQGAANVLYLLAQYLFRHAEGRKSGAGLSRGYFIGHLIAHFGLVSDQGLRGLSVVTSELLLIDLHDLGRLNICLRFGDTWAWVASEPERQSDAVASAPRVGEDAPVADEGAQADPAPVQAPQPPLPSPRTIQQRVSRLEKEAQEL</sequence>
<comment type="caution">
    <text evidence="2">The sequence shown here is derived from an EMBL/GenBank/DDBJ whole genome shotgun (WGS) entry which is preliminary data.</text>
</comment>
<reference evidence="2" key="1">
    <citation type="journal article" date="2022" name="Int. J. Mol. Sci.">
        <title>Draft Genome of Tanacetum Coccineum: Genomic Comparison of Closely Related Tanacetum-Family Plants.</title>
        <authorList>
            <person name="Yamashiro T."/>
            <person name="Shiraishi A."/>
            <person name="Nakayama K."/>
            <person name="Satake H."/>
        </authorList>
    </citation>
    <scope>NUCLEOTIDE SEQUENCE</scope>
</reference>